<proteinExistence type="predicted"/>
<evidence type="ECO:0000259" key="1">
    <source>
        <dbReference type="Pfam" id="PF01370"/>
    </source>
</evidence>
<dbReference type="AlphaFoldDB" id="A0A8H4KH10"/>
<dbReference type="InterPro" id="IPR001509">
    <property type="entry name" value="Epimerase_deHydtase"/>
</dbReference>
<evidence type="ECO:0000313" key="2">
    <source>
        <dbReference type="EMBL" id="KAF4449991.1"/>
    </source>
</evidence>
<keyword evidence="3" id="KW-1185">Reference proteome</keyword>
<reference evidence="2 3" key="1">
    <citation type="submission" date="2020-01" db="EMBL/GenBank/DDBJ databases">
        <title>Identification and distribution of gene clusters putatively required for synthesis of sphingolipid metabolism inhibitors in phylogenetically diverse species of the filamentous fungus Fusarium.</title>
        <authorList>
            <person name="Kim H.-S."/>
            <person name="Busman M."/>
            <person name="Brown D.W."/>
            <person name="Divon H."/>
            <person name="Uhlig S."/>
            <person name="Proctor R.H."/>
        </authorList>
    </citation>
    <scope>NUCLEOTIDE SEQUENCE [LARGE SCALE GENOMIC DNA]</scope>
    <source>
        <strain evidence="2 3">NRRL 20459</strain>
    </source>
</reference>
<sequence>MGSLNTLAVPKGSTVLVIGANGLLGSHIADQFLDYGYNVRGAVRDLDKNSWLSTVFDKKYGKGVFELARVSDMASKGAFTEAVKDISIIVHSATDMSFGFDPHE</sequence>
<gene>
    <name evidence="2" type="ORF">FALBO_16558</name>
</gene>
<comment type="caution">
    <text evidence="2">The sequence shown here is derived from an EMBL/GenBank/DDBJ whole genome shotgun (WGS) entry which is preliminary data.</text>
</comment>
<organism evidence="2 3">
    <name type="scientific">Fusarium albosuccineum</name>
    <dbReference type="NCBI Taxonomy" id="1237068"/>
    <lineage>
        <taxon>Eukaryota</taxon>
        <taxon>Fungi</taxon>
        <taxon>Dikarya</taxon>
        <taxon>Ascomycota</taxon>
        <taxon>Pezizomycotina</taxon>
        <taxon>Sordariomycetes</taxon>
        <taxon>Hypocreomycetidae</taxon>
        <taxon>Hypocreales</taxon>
        <taxon>Nectriaceae</taxon>
        <taxon>Fusarium</taxon>
        <taxon>Fusarium decemcellulare species complex</taxon>
    </lineage>
</organism>
<protein>
    <submittedName>
        <fullName evidence="2">Aldehyde reductase</fullName>
    </submittedName>
</protein>
<dbReference type="InterPro" id="IPR036291">
    <property type="entry name" value="NAD(P)-bd_dom_sf"/>
</dbReference>
<dbReference type="SUPFAM" id="SSF51735">
    <property type="entry name" value="NAD(P)-binding Rossmann-fold domains"/>
    <property type="match status" value="1"/>
</dbReference>
<dbReference type="EMBL" id="JAADYS010003166">
    <property type="protein sequence ID" value="KAF4449991.1"/>
    <property type="molecule type" value="Genomic_DNA"/>
</dbReference>
<feature type="non-terminal residue" evidence="2">
    <location>
        <position position="104"/>
    </location>
</feature>
<dbReference type="Proteomes" id="UP000554235">
    <property type="component" value="Unassembled WGS sequence"/>
</dbReference>
<feature type="domain" description="NAD-dependent epimerase/dehydratase" evidence="1">
    <location>
        <begin position="15"/>
        <end position="94"/>
    </location>
</feature>
<name>A0A8H4KH10_9HYPO</name>
<dbReference type="Pfam" id="PF01370">
    <property type="entry name" value="Epimerase"/>
    <property type="match status" value="1"/>
</dbReference>
<accession>A0A8H4KH10</accession>
<dbReference type="OrthoDB" id="2735536at2759"/>
<evidence type="ECO:0000313" key="3">
    <source>
        <dbReference type="Proteomes" id="UP000554235"/>
    </source>
</evidence>
<dbReference type="Gene3D" id="3.40.50.720">
    <property type="entry name" value="NAD(P)-binding Rossmann-like Domain"/>
    <property type="match status" value="1"/>
</dbReference>